<comment type="caution">
    <text evidence="1">The sequence shown here is derived from an EMBL/GenBank/DDBJ whole genome shotgun (WGS) entry which is preliminary data.</text>
</comment>
<reference evidence="1 2" key="1">
    <citation type="journal article" date="2019" name="Sci. Rep.">
        <title>Orb-weaving spider Araneus ventricosus genome elucidates the spidroin gene catalogue.</title>
        <authorList>
            <person name="Kono N."/>
            <person name="Nakamura H."/>
            <person name="Ohtoshi R."/>
            <person name="Moran D.A.P."/>
            <person name="Shinohara A."/>
            <person name="Yoshida Y."/>
            <person name="Fujiwara M."/>
            <person name="Mori M."/>
            <person name="Tomita M."/>
            <person name="Arakawa K."/>
        </authorList>
    </citation>
    <scope>NUCLEOTIDE SEQUENCE [LARGE SCALE GENOMIC DNA]</scope>
</reference>
<dbReference type="Proteomes" id="UP000499080">
    <property type="component" value="Unassembled WGS sequence"/>
</dbReference>
<organism evidence="1 2">
    <name type="scientific">Araneus ventricosus</name>
    <name type="common">Orbweaver spider</name>
    <name type="synonym">Epeira ventricosa</name>
    <dbReference type="NCBI Taxonomy" id="182803"/>
    <lineage>
        <taxon>Eukaryota</taxon>
        <taxon>Metazoa</taxon>
        <taxon>Ecdysozoa</taxon>
        <taxon>Arthropoda</taxon>
        <taxon>Chelicerata</taxon>
        <taxon>Arachnida</taxon>
        <taxon>Araneae</taxon>
        <taxon>Araneomorphae</taxon>
        <taxon>Entelegynae</taxon>
        <taxon>Araneoidea</taxon>
        <taxon>Araneidae</taxon>
        <taxon>Araneus</taxon>
    </lineage>
</organism>
<dbReference type="AlphaFoldDB" id="A0A4Y2BR61"/>
<evidence type="ECO:0000313" key="2">
    <source>
        <dbReference type="Proteomes" id="UP000499080"/>
    </source>
</evidence>
<dbReference type="InterPro" id="IPR009014">
    <property type="entry name" value="Transketo_C/PFOR_II"/>
</dbReference>
<name>A0A4Y2BR61_ARAVE</name>
<sequence length="130" mass="13973">MVFFRFFICVAFVGNRSPLTRFTSCFGGLLSLTDFSSIKDVFIPSASLFSVEAKVFAQSSLVSLCLITGIVVGTTLSLECLGPAFDYLDAPVVRVTGADVPMPYTKSLEPLTIPLPQGVVMAVKKVLNVQ</sequence>
<accession>A0A4Y2BR61</accession>
<dbReference type="OrthoDB" id="6421223at2759"/>
<protein>
    <submittedName>
        <fullName evidence="1">Uncharacterized protein</fullName>
    </submittedName>
</protein>
<dbReference type="Gene3D" id="3.40.50.920">
    <property type="match status" value="1"/>
</dbReference>
<dbReference type="EMBL" id="BGPR01084115">
    <property type="protein sequence ID" value="GBL94149.1"/>
    <property type="molecule type" value="Genomic_DNA"/>
</dbReference>
<dbReference type="SUPFAM" id="SSF52922">
    <property type="entry name" value="TK C-terminal domain-like"/>
    <property type="match status" value="1"/>
</dbReference>
<proteinExistence type="predicted"/>
<gene>
    <name evidence="1" type="ORF">AVEN_45050_1</name>
</gene>
<evidence type="ECO:0000313" key="1">
    <source>
        <dbReference type="EMBL" id="GBL94149.1"/>
    </source>
</evidence>
<keyword evidence="2" id="KW-1185">Reference proteome</keyword>